<evidence type="ECO:0000256" key="1">
    <source>
        <dbReference type="ARBA" id="ARBA00022603"/>
    </source>
</evidence>
<dbReference type="InterPro" id="IPR002052">
    <property type="entry name" value="DNA_methylase_N6_adenine_CS"/>
</dbReference>
<reference evidence="8 9" key="1">
    <citation type="journal article" date="2015" name="Genome Announc.">
        <title>Expanding the biotechnology potential of lactobacilli through comparative genomics of 213 strains and associated genera.</title>
        <authorList>
            <person name="Sun Z."/>
            <person name="Harris H.M."/>
            <person name="McCann A."/>
            <person name="Guo C."/>
            <person name="Argimon S."/>
            <person name="Zhang W."/>
            <person name="Yang X."/>
            <person name="Jeffery I.B."/>
            <person name="Cooney J.C."/>
            <person name="Kagawa T.F."/>
            <person name="Liu W."/>
            <person name="Song Y."/>
            <person name="Salvetti E."/>
            <person name="Wrobel A."/>
            <person name="Rasinkangas P."/>
            <person name="Parkhill J."/>
            <person name="Rea M.C."/>
            <person name="O'Sullivan O."/>
            <person name="Ritari J."/>
            <person name="Douillard F.P."/>
            <person name="Paul Ross R."/>
            <person name="Yang R."/>
            <person name="Briner A.E."/>
            <person name="Felis G.E."/>
            <person name="de Vos W.M."/>
            <person name="Barrangou R."/>
            <person name="Klaenhammer T.R."/>
            <person name="Caufield P.W."/>
            <person name="Cui Y."/>
            <person name="Zhang H."/>
            <person name="O'Toole P.W."/>
        </authorList>
    </citation>
    <scope>NUCLEOTIDE SEQUENCE [LARGE SCALE GENOMIC DNA]</scope>
    <source>
        <strain evidence="8 9">DSM 22408</strain>
    </source>
</reference>
<evidence type="ECO:0000256" key="2">
    <source>
        <dbReference type="ARBA" id="ARBA00022679"/>
    </source>
</evidence>
<dbReference type="GO" id="GO:0003676">
    <property type="term" value="F:nucleic acid binding"/>
    <property type="evidence" value="ECO:0007669"/>
    <property type="project" value="InterPro"/>
</dbReference>
<dbReference type="Gene3D" id="1.10.8.10">
    <property type="entry name" value="DNA helicase RuvA subunit, C-terminal domain"/>
    <property type="match status" value="1"/>
</dbReference>
<feature type="binding site" evidence="5">
    <location>
        <position position="181"/>
    </location>
    <ligand>
        <name>S-adenosyl-L-methionine</name>
        <dbReference type="ChEBI" id="CHEBI:59789"/>
    </ligand>
</feature>
<dbReference type="InterPro" id="IPR007848">
    <property type="entry name" value="Small_mtfrase_dom"/>
</dbReference>
<dbReference type="eggNOG" id="COG2890">
    <property type="taxonomic scope" value="Bacteria"/>
</dbReference>
<keyword evidence="2 5" id="KW-0808">Transferase</keyword>
<evidence type="ECO:0000259" key="7">
    <source>
        <dbReference type="Pfam" id="PF17827"/>
    </source>
</evidence>
<comment type="similarity">
    <text evidence="5">Belongs to the protein N5-glutamine methyltransferase family. PrmC subfamily.</text>
</comment>
<dbReference type="SUPFAM" id="SSF53335">
    <property type="entry name" value="S-adenosyl-L-methionine-dependent methyltransferases"/>
    <property type="match status" value="1"/>
</dbReference>
<keyword evidence="1 5" id="KW-0489">Methyltransferase</keyword>
<dbReference type="HAMAP" id="MF_02126">
    <property type="entry name" value="RF_methyltr_PrmC"/>
    <property type="match status" value="1"/>
</dbReference>
<dbReference type="NCBIfam" id="TIGR00536">
    <property type="entry name" value="hemK_fam"/>
    <property type="match status" value="1"/>
</dbReference>
<evidence type="ECO:0000256" key="3">
    <source>
        <dbReference type="ARBA" id="ARBA00022691"/>
    </source>
</evidence>
<dbReference type="PROSITE" id="PS00092">
    <property type="entry name" value="N6_MTASE"/>
    <property type="match status" value="1"/>
</dbReference>
<dbReference type="EMBL" id="JQBZ01000025">
    <property type="protein sequence ID" value="KRN89013.1"/>
    <property type="molecule type" value="Genomic_DNA"/>
</dbReference>
<dbReference type="AlphaFoldDB" id="A0A0R2KNN2"/>
<dbReference type="GO" id="GO:0102559">
    <property type="term" value="F:peptide chain release factor N(5)-glutamine methyltransferase activity"/>
    <property type="evidence" value="ECO:0007669"/>
    <property type="project" value="UniProtKB-EC"/>
</dbReference>
<evidence type="ECO:0000259" key="6">
    <source>
        <dbReference type="Pfam" id="PF05175"/>
    </source>
</evidence>
<dbReference type="NCBIfam" id="TIGR03534">
    <property type="entry name" value="RF_mod_PrmC"/>
    <property type="match status" value="1"/>
</dbReference>
<evidence type="ECO:0000313" key="8">
    <source>
        <dbReference type="EMBL" id="KRN89013.1"/>
    </source>
</evidence>
<dbReference type="Gene3D" id="3.40.50.150">
    <property type="entry name" value="Vaccinia Virus protein VP39"/>
    <property type="match status" value="1"/>
</dbReference>
<dbReference type="PATRIC" id="fig|1122146.4.peg.1021"/>
<dbReference type="InterPro" id="IPR019874">
    <property type="entry name" value="RF_methyltr_PrmC"/>
</dbReference>
<dbReference type="STRING" id="1122146.IV53_GL000986"/>
<dbReference type="Pfam" id="PF05175">
    <property type="entry name" value="MTS"/>
    <property type="match status" value="1"/>
</dbReference>
<dbReference type="InterPro" id="IPR040758">
    <property type="entry name" value="PrmC_N"/>
</dbReference>
<dbReference type="GO" id="GO:0032259">
    <property type="term" value="P:methylation"/>
    <property type="evidence" value="ECO:0007669"/>
    <property type="project" value="UniProtKB-KW"/>
</dbReference>
<name>A0A0R2KNN2_9LACO</name>
<evidence type="ECO:0000313" key="9">
    <source>
        <dbReference type="Proteomes" id="UP000051500"/>
    </source>
</evidence>
<dbReference type="InterPro" id="IPR050320">
    <property type="entry name" value="N5-glutamine_MTase"/>
</dbReference>
<dbReference type="PANTHER" id="PTHR18895">
    <property type="entry name" value="HEMK METHYLTRANSFERASE"/>
    <property type="match status" value="1"/>
</dbReference>
<feature type="binding site" evidence="5">
    <location>
        <begin position="117"/>
        <end position="121"/>
    </location>
    <ligand>
        <name>S-adenosyl-L-methionine</name>
        <dbReference type="ChEBI" id="CHEBI:59789"/>
    </ligand>
</feature>
<proteinExistence type="inferred from homology"/>
<comment type="caution">
    <text evidence="8">The sequence shown here is derived from an EMBL/GenBank/DDBJ whole genome shotgun (WGS) entry which is preliminary data.</text>
</comment>
<organism evidence="8 9">
    <name type="scientific">Ligilactobacillus ceti DSM 22408</name>
    <dbReference type="NCBI Taxonomy" id="1122146"/>
    <lineage>
        <taxon>Bacteria</taxon>
        <taxon>Bacillati</taxon>
        <taxon>Bacillota</taxon>
        <taxon>Bacilli</taxon>
        <taxon>Lactobacillales</taxon>
        <taxon>Lactobacillaceae</taxon>
        <taxon>Ligilactobacillus</taxon>
    </lineage>
</organism>
<protein>
    <recommendedName>
        <fullName evidence="5">Release factor glutamine methyltransferase</fullName>
        <shortName evidence="5">RF MTase</shortName>
        <ecNumber evidence="5">2.1.1.297</ecNumber>
    </recommendedName>
    <alternativeName>
        <fullName evidence="5">N5-glutamine methyltransferase PrmC</fullName>
    </alternativeName>
    <alternativeName>
        <fullName evidence="5">Protein-(glutamine-N5) MTase PrmC</fullName>
    </alternativeName>
    <alternativeName>
        <fullName evidence="5">Protein-glutamine N-methyltransferase PrmC</fullName>
    </alternativeName>
</protein>
<feature type="binding site" evidence="5">
    <location>
        <begin position="181"/>
        <end position="184"/>
    </location>
    <ligand>
        <name>substrate</name>
    </ligand>
</feature>
<feature type="domain" description="Release factor glutamine methyltransferase N-terminal" evidence="7">
    <location>
        <begin position="5"/>
        <end position="72"/>
    </location>
</feature>
<gene>
    <name evidence="5" type="primary">prmC</name>
    <name evidence="8" type="ORF">IV53_GL000986</name>
</gene>
<dbReference type="Proteomes" id="UP000051500">
    <property type="component" value="Unassembled WGS sequence"/>
</dbReference>
<dbReference type="EC" id="2.1.1.297" evidence="5"/>
<keyword evidence="9" id="KW-1185">Reference proteome</keyword>
<keyword evidence="3 5" id="KW-0949">S-adenosyl-L-methionine</keyword>
<sequence length="276" mass="31790">MTFFQAQQWAFSYVDEYQKDHEAVDLLLLGQMNWSLTDLLMNYQTEMTTSELSLFQENIKKYCQDYPAQYLLKKASFFGRDFLTNEATLIPRYETEELVEWILDDHAGEVLKVADIGTGTGAIGLTLKCERPGWQVTITDIASETMAVAQANAQQLAIDITSVVGDLFTPLKDKYDVIVSNPPYISEEEKCYMDQSTLQYEPERALFAKEDGLYFYRRIAQEIKPYLNPQGELYLEFGFQQGPALIALFEKYHPTAQITLKKDINGHDRMLKVKFM</sequence>
<accession>A0A0R2KNN2</accession>
<dbReference type="Pfam" id="PF17827">
    <property type="entry name" value="PrmC_N"/>
    <property type="match status" value="1"/>
</dbReference>
<dbReference type="InterPro" id="IPR004556">
    <property type="entry name" value="HemK-like"/>
</dbReference>
<comment type="function">
    <text evidence="5">Methylates the class 1 translation termination release factors RF1/PrfA and RF2/PrfB on the glutamine residue of the universally conserved GGQ motif.</text>
</comment>
<comment type="catalytic activity">
    <reaction evidence="4 5">
        <text>L-glutaminyl-[peptide chain release factor] + S-adenosyl-L-methionine = N(5)-methyl-L-glutaminyl-[peptide chain release factor] + S-adenosyl-L-homocysteine + H(+)</text>
        <dbReference type="Rhea" id="RHEA:42896"/>
        <dbReference type="Rhea" id="RHEA-COMP:10271"/>
        <dbReference type="Rhea" id="RHEA-COMP:10272"/>
        <dbReference type="ChEBI" id="CHEBI:15378"/>
        <dbReference type="ChEBI" id="CHEBI:30011"/>
        <dbReference type="ChEBI" id="CHEBI:57856"/>
        <dbReference type="ChEBI" id="CHEBI:59789"/>
        <dbReference type="ChEBI" id="CHEBI:61891"/>
        <dbReference type="EC" id="2.1.1.297"/>
    </reaction>
</comment>
<feature type="domain" description="Methyltransferase small" evidence="6">
    <location>
        <begin position="111"/>
        <end position="190"/>
    </location>
</feature>
<dbReference type="InterPro" id="IPR029063">
    <property type="entry name" value="SAM-dependent_MTases_sf"/>
</dbReference>
<dbReference type="RefSeq" id="WP_342341129.1">
    <property type="nucleotide sequence ID" value="NZ_KE383993.1"/>
</dbReference>
<evidence type="ECO:0000256" key="5">
    <source>
        <dbReference type="HAMAP-Rule" id="MF_02126"/>
    </source>
</evidence>
<evidence type="ECO:0000256" key="4">
    <source>
        <dbReference type="ARBA" id="ARBA00048391"/>
    </source>
</evidence>
<dbReference type="CDD" id="cd02440">
    <property type="entry name" value="AdoMet_MTases"/>
    <property type="match status" value="1"/>
</dbReference>
<feature type="binding site" evidence="5">
    <location>
        <position position="140"/>
    </location>
    <ligand>
        <name>S-adenosyl-L-methionine</name>
        <dbReference type="ChEBI" id="CHEBI:59789"/>
    </ligand>
</feature>
<dbReference type="PANTHER" id="PTHR18895:SF74">
    <property type="entry name" value="MTRF1L RELEASE FACTOR GLUTAMINE METHYLTRANSFERASE"/>
    <property type="match status" value="1"/>
</dbReference>
<comment type="caution">
    <text evidence="5">Lacks conserved residue(s) required for the propagation of feature annotation.</text>
</comment>